<accession>A0AAW9F6U7</accession>
<feature type="non-terminal residue" evidence="2">
    <location>
        <position position="1"/>
    </location>
</feature>
<keyword evidence="1" id="KW-0472">Membrane</keyword>
<dbReference type="AlphaFoldDB" id="A0AAW9F6U7"/>
<reference evidence="2" key="1">
    <citation type="submission" date="2023-11" db="EMBL/GenBank/DDBJ databases">
        <title>WGS of Aeromonas in Northern Israel.</title>
        <authorList>
            <person name="Hershko Y."/>
        </authorList>
    </citation>
    <scope>NUCLEOTIDE SEQUENCE</scope>
    <source>
        <strain evidence="2">77416</strain>
    </source>
</reference>
<dbReference type="Proteomes" id="UP001277183">
    <property type="component" value="Unassembled WGS sequence"/>
</dbReference>
<evidence type="ECO:0000256" key="1">
    <source>
        <dbReference type="SAM" id="Phobius"/>
    </source>
</evidence>
<comment type="caution">
    <text evidence="2">The sequence shown here is derived from an EMBL/GenBank/DDBJ whole genome shotgun (WGS) entry which is preliminary data.</text>
</comment>
<sequence length="65" mass="7393">IRNSYLVNIVVLNKVRYFGLAFSRTHTFGEHRDAKYTGRLTRHFVFSGAGFIYVGTLLVAGENKI</sequence>
<evidence type="ECO:0000313" key="2">
    <source>
        <dbReference type="EMBL" id="MDX7722346.1"/>
    </source>
</evidence>
<protein>
    <submittedName>
        <fullName evidence="2">Uncharacterized protein</fullName>
    </submittedName>
</protein>
<proteinExistence type="predicted"/>
<feature type="transmembrane region" description="Helical" evidence="1">
    <location>
        <begin position="43"/>
        <end position="61"/>
    </location>
</feature>
<dbReference type="EMBL" id="JAWZVU010000125">
    <property type="protein sequence ID" value="MDX7722346.1"/>
    <property type="molecule type" value="Genomic_DNA"/>
</dbReference>
<evidence type="ECO:0000313" key="3">
    <source>
        <dbReference type="Proteomes" id="UP001277183"/>
    </source>
</evidence>
<gene>
    <name evidence="2" type="ORF">SJS77_18115</name>
</gene>
<organism evidence="2 3">
    <name type="scientific">Aeromonas caviae</name>
    <name type="common">Aeromonas punctata</name>
    <dbReference type="NCBI Taxonomy" id="648"/>
    <lineage>
        <taxon>Bacteria</taxon>
        <taxon>Pseudomonadati</taxon>
        <taxon>Pseudomonadota</taxon>
        <taxon>Gammaproteobacteria</taxon>
        <taxon>Aeromonadales</taxon>
        <taxon>Aeromonadaceae</taxon>
        <taxon>Aeromonas</taxon>
    </lineage>
</organism>
<name>A0AAW9F6U7_AERCA</name>
<keyword evidence="1" id="KW-0812">Transmembrane</keyword>
<keyword evidence="1" id="KW-1133">Transmembrane helix</keyword>
<dbReference type="RefSeq" id="WP_319886823.1">
    <property type="nucleotide sequence ID" value="NZ_JAWZVU010000125.1"/>
</dbReference>